<feature type="region of interest" description="Disordered" evidence="1">
    <location>
        <begin position="357"/>
        <end position="391"/>
    </location>
</feature>
<comment type="caution">
    <text evidence="3">The sequence shown here is derived from an EMBL/GenBank/DDBJ whole genome shotgun (WGS) entry which is preliminary data.</text>
</comment>
<dbReference type="RefSeq" id="WP_185691524.1">
    <property type="nucleotide sequence ID" value="NZ_JACHVA010000036.1"/>
</dbReference>
<evidence type="ECO:0000313" key="4">
    <source>
        <dbReference type="Proteomes" id="UP000525652"/>
    </source>
</evidence>
<accession>A0A7X1E375</accession>
<dbReference type="EMBL" id="JACHVA010000036">
    <property type="protein sequence ID" value="MBC2600786.1"/>
    <property type="molecule type" value="Genomic_DNA"/>
</dbReference>
<organism evidence="3 4">
    <name type="scientific">Puniceicoccus vermicola</name>
    <dbReference type="NCBI Taxonomy" id="388746"/>
    <lineage>
        <taxon>Bacteria</taxon>
        <taxon>Pseudomonadati</taxon>
        <taxon>Verrucomicrobiota</taxon>
        <taxon>Opitutia</taxon>
        <taxon>Puniceicoccales</taxon>
        <taxon>Puniceicoccaceae</taxon>
        <taxon>Puniceicoccus</taxon>
    </lineage>
</organism>
<evidence type="ECO:0000313" key="3">
    <source>
        <dbReference type="EMBL" id="MBC2600786.1"/>
    </source>
</evidence>
<feature type="chain" id="PRO_5031431002" description="Carboxypeptidase regulatory-like domain-containing protein" evidence="2">
    <location>
        <begin position="33"/>
        <end position="676"/>
    </location>
</feature>
<dbReference type="Proteomes" id="UP000525652">
    <property type="component" value="Unassembled WGS sequence"/>
</dbReference>
<dbReference type="SUPFAM" id="SSF63829">
    <property type="entry name" value="Calcium-dependent phosphotriesterase"/>
    <property type="match status" value="1"/>
</dbReference>
<evidence type="ECO:0008006" key="5">
    <source>
        <dbReference type="Google" id="ProtNLM"/>
    </source>
</evidence>
<feature type="signal peptide" evidence="2">
    <location>
        <begin position="1"/>
        <end position="32"/>
    </location>
</feature>
<reference evidence="3 4" key="1">
    <citation type="submission" date="2020-07" db="EMBL/GenBank/DDBJ databases">
        <authorList>
            <person name="Feng X."/>
        </authorList>
    </citation>
    <scope>NUCLEOTIDE SEQUENCE [LARGE SCALE GENOMIC DNA]</scope>
    <source>
        <strain evidence="3 4">JCM14086</strain>
    </source>
</reference>
<name>A0A7X1E375_9BACT</name>
<gene>
    <name evidence="3" type="ORF">H5P30_03210</name>
</gene>
<dbReference type="AlphaFoldDB" id="A0A7X1E375"/>
<dbReference type="Gene3D" id="2.120.10.30">
    <property type="entry name" value="TolB, C-terminal domain"/>
    <property type="match status" value="1"/>
</dbReference>
<keyword evidence="2" id="KW-0732">Signal</keyword>
<dbReference type="InterPro" id="IPR011042">
    <property type="entry name" value="6-blade_b-propeller_TolB-like"/>
</dbReference>
<evidence type="ECO:0000256" key="2">
    <source>
        <dbReference type="SAM" id="SignalP"/>
    </source>
</evidence>
<evidence type="ECO:0000256" key="1">
    <source>
        <dbReference type="SAM" id="MobiDB-lite"/>
    </source>
</evidence>
<proteinExistence type="predicted"/>
<sequence length="676" mass="72198">MKTIRSHYSFSLRALSILGAAFCLSFAPALQAATLHGNLDVAGGKSKKFGKNVLVTLYEAAEFTPLALATTQTDSSGDFRIEIAKEKSDSIFFLSANLSPEVRFMAVLGEELPTQAVVNELTTVAASYSMAQFFRTGQIAGSAYRLQIAAQMVPNIVDPATGQVSDVLLTSPNADETNSLRLTRSLGNVLNACVRNSTALTFFLQATDDEYGRTPIDTAEALANLARDPSQNASWIYSMSKYNRPYKPDLTSEPDNWSVTVKLNRTGRDDVFFGGAANVAWDSRGYAWVANNVVQGTPNSTTYNVVLKPDGTPSDGTNGTPDSPISGGGLLGVGWGVTIDYEDNDWFGNFGWGKPKSQTYPTQREGGKRGAGTGSVSRFLPDGTPTSENGYYGPLRVQGIEPDIYNNIWMASLGDTDRTLGSGVWVYRNGDPTDVVSSIVDWEYAPFGVAPVPNGNAAWVTFSGGLAGQNQSGLAKYRLNEDGSLEQTFYEDLGKTLKIVTVDFAGNAWVASQGTSSIFAFSPDGTKLGEYTGGGIFGPWGLAVDGEGNIWISNFGDIAANNDYPYGRVSKICGANPAAWPEGMTMGDPISPNSGYTVPNEGDEVLLPNGDPLYGPGAPPSYKPIMRQTSVQIDAAGNLWSINNWKPRFDVDATVNPGGDGIIIFVGIAPPPPLQF</sequence>
<protein>
    <recommendedName>
        <fullName evidence="5">Carboxypeptidase regulatory-like domain-containing protein</fullName>
    </recommendedName>
</protein>
<keyword evidence="4" id="KW-1185">Reference proteome</keyword>